<keyword evidence="5" id="KW-0498">Mitosis</keyword>
<evidence type="ECO:0000256" key="5">
    <source>
        <dbReference type="ARBA" id="ARBA00022776"/>
    </source>
</evidence>
<evidence type="ECO:0000256" key="9">
    <source>
        <dbReference type="SAM" id="Coils"/>
    </source>
</evidence>
<evidence type="ECO:0000256" key="7">
    <source>
        <dbReference type="ARBA" id="ARBA00023306"/>
    </source>
</evidence>
<accession>A0AA40KDT5</accession>
<dbReference type="Pfam" id="PF03800">
    <property type="entry name" value="Nuf2"/>
    <property type="match status" value="1"/>
</dbReference>
<dbReference type="AlphaFoldDB" id="A0AA40KDT5"/>
<keyword evidence="6 9" id="KW-0175">Coiled coil</keyword>
<evidence type="ECO:0000313" key="12">
    <source>
        <dbReference type="Proteomes" id="UP001177670"/>
    </source>
</evidence>
<dbReference type="InterPro" id="IPR005549">
    <property type="entry name" value="Kinetochore_Nuf2_N"/>
</dbReference>
<reference evidence="11" key="1">
    <citation type="submission" date="2021-10" db="EMBL/GenBank/DDBJ databases">
        <title>Melipona bicolor Genome sequencing and assembly.</title>
        <authorList>
            <person name="Araujo N.S."/>
            <person name="Arias M.C."/>
        </authorList>
    </citation>
    <scope>NUCLEOTIDE SEQUENCE</scope>
    <source>
        <strain evidence="11">USP_2M_L1-L4_2017</strain>
        <tissue evidence="11">Whole body</tissue>
    </source>
</reference>
<feature type="coiled-coil region" evidence="9">
    <location>
        <begin position="354"/>
        <end position="409"/>
    </location>
</feature>
<keyword evidence="4" id="KW-0132">Cell division</keyword>
<keyword evidence="8" id="KW-0137">Centromere</keyword>
<evidence type="ECO:0000256" key="4">
    <source>
        <dbReference type="ARBA" id="ARBA00022618"/>
    </source>
</evidence>
<gene>
    <name evidence="11" type="ORF">K0M31_019054</name>
</gene>
<dbReference type="GO" id="GO:0051301">
    <property type="term" value="P:cell division"/>
    <property type="evidence" value="ECO:0007669"/>
    <property type="project" value="UniProtKB-KW"/>
</dbReference>
<keyword evidence="12" id="KW-1185">Reference proteome</keyword>
<feature type="domain" description="Kinetochore protein Nuf2 N-terminal" evidence="10">
    <location>
        <begin position="2"/>
        <end position="132"/>
    </location>
</feature>
<evidence type="ECO:0000256" key="8">
    <source>
        <dbReference type="ARBA" id="ARBA00023328"/>
    </source>
</evidence>
<dbReference type="GO" id="GO:0031262">
    <property type="term" value="C:Ndc80 complex"/>
    <property type="evidence" value="ECO:0007669"/>
    <property type="project" value="InterPro"/>
</dbReference>
<dbReference type="InterPro" id="IPR038275">
    <property type="entry name" value="Nuf2_N_sf"/>
</dbReference>
<name>A0AA40KDT5_9HYME</name>
<dbReference type="Proteomes" id="UP001177670">
    <property type="component" value="Unassembled WGS sequence"/>
</dbReference>
<evidence type="ECO:0000313" key="11">
    <source>
        <dbReference type="EMBL" id="KAK1116437.1"/>
    </source>
</evidence>
<comment type="caution">
    <text evidence="11">The sequence shown here is derived from an EMBL/GenBank/DDBJ whole genome shotgun (WGS) entry which is preliminary data.</text>
</comment>
<evidence type="ECO:0000256" key="3">
    <source>
        <dbReference type="ARBA" id="ARBA00022454"/>
    </source>
</evidence>
<evidence type="ECO:0000256" key="1">
    <source>
        <dbReference type="ARBA" id="ARBA00004584"/>
    </source>
</evidence>
<evidence type="ECO:0000256" key="6">
    <source>
        <dbReference type="ARBA" id="ARBA00023054"/>
    </source>
</evidence>
<sequence>MDLDIEKIHSILTEANLPSTINDLKNPTEEYIINLITTFLRRFYIDVTAIDKPTMEQQDIMSSCEDFTIIKLINLYVVMAQIYDRIYVKDLCITDITSPGSKKVRKQAKFLANFILYATNKESDIEEKVNEIQNRAKILHDILEKKNETEEAINNNTQHVKKQLSIKEKYIAEIQKLQSKLEKNNKKHIELVTRMSTVEENKQKAMELCGTYKAQALKLSKAITELQSEIVKSPEQYQKRLNELEQQQSTKIEEREAIQEAFQDKKCLIEKQKNVLTFIQEQLEKFTEIRDIHDRLKKIKVQEVTTRKQVDTLKTDVEEFQRKLVVQKDHDKEDEINEIQMQCEERLSPLRNVNAQLLSNKKSCKEKLEEVQIQYNEDCLELKKIQNTIKKLENETAGLFKNYQDLYNNEISIEKVLMENMNN</sequence>
<proteinExistence type="inferred from homology"/>
<dbReference type="EMBL" id="JAHYIQ010000075">
    <property type="protein sequence ID" value="KAK1116437.1"/>
    <property type="molecule type" value="Genomic_DNA"/>
</dbReference>
<evidence type="ECO:0000259" key="10">
    <source>
        <dbReference type="Pfam" id="PF03800"/>
    </source>
</evidence>
<evidence type="ECO:0000256" key="2">
    <source>
        <dbReference type="ARBA" id="ARBA00005498"/>
    </source>
</evidence>
<keyword evidence="7" id="KW-0131">Cell cycle</keyword>
<organism evidence="11 12">
    <name type="scientific">Melipona bicolor</name>
    <dbReference type="NCBI Taxonomy" id="60889"/>
    <lineage>
        <taxon>Eukaryota</taxon>
        <taxon>Metazoa</taxon>
        <taxon>Ecdysozoa</taxon>
        <taxon>Arthropoda</taxon>
        <taxon>Hexapoda</taxon>
        <taxon>Insecta</taxon>
        <taxon>Pterygota</taxon>
        <taxon>Neoptera</taxon>
        <taxon>Endopterygota</taxon>
        <taxon>Hymenoptera</taxon>
        <taxon>Apocrita</taxon>
        <taxon>Aculeata</taxon>
        <taxon>Apoidea</taxon>
        <taxon>Anthophila</taxon>
        <taxon>Apidae</taxon>
        <taxon>Melipona</taxon>
    </lineage>
</organism>
<dbReference type="Gene3D" id="1.10.418.60">
    <property type="entry name" value="Ncd80 complex, Nuf2 subunit"/>
    <property type="match status" value="1"/>
</dbReference>
<keyword evidence="3" id="KW-0158">Chromosome</keyword>
<comment type="similarity">
    <text evidence="2">Belongs to the NUF2 family.</text>
</comment>
<comment type="subcellular location">
    <subcellularLocation>
        <location evidence="1">Chromosome</location>
        <location evidence="1">Centromere</location>
    </subcellularLocation>
</comment>
<protein>
    <recommendedName>
        <fullName evidence="10">Kinetochore protein Nuf2 N-terminal domain-containing protein</fullName>
    </recommendedName>
</protein>